<dbReference type="Pfam" id="PF00651">
    <property type="entry name" value="BTB"/>
    <property type="match status" value="1"/>
</dbReference>
<dbReference type="InterPro" id="IPR000210">
    <property type="entry name" value="BTB/POZ_dom"/>
</dbReference>
<feature type="domain" description="MATH" evidence="6">
    <location>
        <begin position="47"/>
        <end position="181"/>
    </location>
</feature>
<dbReference type="Proteomes" id="UP000026961">
    <property type="component" value="Chromosome 3"/>
</dbReference>
<keyword evidence="8" id="KW-1185">Reference proteome</keyword>
<feature type="region of interest" description="Disordered" evidence="4">
    <location>
        <begin position="373"/>
        <end position="400"/>
    </location>
</feature>
<name>A0A0D9ZE93_9ORYZ</name>
<dbReference type="Gene3D" id="2.60.210.10">
    <property type="entry name" value="Apoptosis, Tumor Necrosis Factor Receptor Associated Protein 2, Chain A"/>
    <property type="match status" value="1"/>
</dbReference>
<evidence type="ECO:0008006" key="9">
    <source>
        <dbReference type="Google" id="ProtNLM"/>
    </source>
</evidence>
<protein>
    <recommendedName>
        <fullName evidence="9">BTB domain-containing protein</fullName>
    </recommendedName>
</protein>
<dbReference type="AlphaFoldDB" id="A0A0D9ZE93"/>
<dbReference type="InterPro" id="IPR011333">
    <property type="entry name" value="SKP1/BTB/POZ_sf"/>
</dbReference>
<evidence type="ECO:0000259" key="5">
    <source>
        <dbReference type="PROSITE" id="PS50097"/>
    </source>
</evidence>
<dbReference type="Gene3D" id="1.25.40.420">
    <property type="match status" value="1"/>
</dbReference>
<evidence type="ECO:0000313" key="7">
    <source>
        <dbReference type="EnsemblPlants" id="OGLUM03G36710.1"/>
    </source>
</evidence>
<evidence type="ECO:0000256" key="3">
    <source>
        <dbReference type="ARBA" id="ARBA00010846"/>
    </source>
</evidence>
<dbReference type="InterPro" id="IPR045005">
    <property type="entry name" value="BPM1-6"/>
</dbReference>
<dbReference type="Gene3D" id="3.30.710.10">
    <property type="entry name" value="Potassium Channel Kv1.1, Chain A"/>
    <property type="match status" value="1"/>
</dbReference>
<dbReference type="CDD" id="cd00121">
    <property type="entry name" value="MATH"/>
    <property type="match status" value="1"/>
</dbReference>
<evidence type="ECO:0000256" key="4">
    <source>
        <dbReference type="SAM" id="MobiDB-lite"/>
    </source>
</evidence>
<dbReference type="CDD" id="cd18280">
    <property type="entry name" value="BTB_POZ_BPM_plant"/>
    <property type="match status" value="1"/>
</dbReference>
<dbReference type="SUPFAM" id="SSF49599">
    <property type="entry name" value="TRAF domain-like"/>
    <property type="match status" value="1"/>
</dbReference>
<dbReference type="CDD" id="cd14736">
    <property type="entry name" value="BACK_AtBPM-like"/>
    <property type="match status" value="1"/>
</dbReference>
<reference evidence="7" key="1">
    <citation type="submission" date="2015-04" db="UniProtKB">
        <authorList>
            <consortium name="EnsemblPlants"/>
        </authorList>
    </citation>
    <scope>IDENTIFICATION</scope>
</reference>
<comment type="similarity">
    <text evidence="3">Belongs to the Tdpoz family.</text>
</comment>
<dbReference type="PROSITE" id="PS50097">
    <property type="entry name" value="BTB"/>
    <property type="match status" value="1"/>
</dbReference>
<reference evidence="7" key="2">
    <citation type="submission" date="2018-05" db="EMBL/GenBank/DDBJ databases">
        <title>OgluRS3 (Oryza glumaepatula Reference Sequence Version 3).</title>
        <authorList>
            <person name="Zhang J."/>
            <person name="Kudrna D."/>
            <person name="Lee S."/>
            <person name="Talag J."/>
            <person name="Welchert J."/>
            <person name="Wing R.A."/>
        </authorList>
    </citation>
    <scope>NUCLEOTIDE SEQUENCE [LARGE SCALE GENOMIC DNA]</scope>
</reference>
<evidence type="ECO:0000256" key="1">
    <source>
        <dbReference type="ARBA" id="ARBA00002668"/>
    </source>
</evidence>
<dbReference type="GO" id="GO:0016567">
    <property type="term" value="P:protein ubiquitination"/>
    <property type="evidence" value="ECO:0007669"/>
    <property type="project" value="InterPro"/>
</dbReference>
<organism evidence="7">
    <name type="scientific">Oryza glumipatula</name>
    <dbReference type="NCBI Taxonomy" id="40148"/>
    <lineage>
        <taxon>Eukaryota</taxon>
        <taxon>Viridiplantae</taxon>
        <taxon>Streptophyta</taxon>
        <taxon>Embryophyta</taxon>
        <taxon>Tracheophyta</taxon>
        <taxon>Spermatophyta</taxon>
        <taxon>Magnoliopsida</taxon>
        <taxon>Liliopsida</taxon>
        <taxon>Poales</taxon>
        <taxon>Poaceae</taxon>
        <taxon>BOP clade</taxon>
        <taxon>Oryzoideae</taxon>
        <taxon>Oryzeae</taxon>
        <taxon>Oryzinae</taxon>
        <taxon>Oryza</taxon>
    </lineage>
</organism>
<dbReference type="InterPro" id="IPR008974">
    <property type="entry name" value="TRAF-like"/>
</dbReference>
<dbReference type="HOGENOM" id="CLU_004253_2_0_1"/>
<comment type="function">
    <text evidence="1">May act as a substrate-specific adapter of an E3 ubiquitin-protein ligase complex (CUL3-RBX1-BTB) which mediates the ubiquitination and subsequent proteasomal degradation of target proteins.</text>
</comment>
<dbReference type="PROSITE" id="PS50144">
    <property type="entry name" value="MATH"/>
    <property type="match status" value="1"/>
</dbReference>
<dbReference type="Gramene" id="OGLUM03G36710.1">
    <property type="protein sequence ID" value="OGLUM03G36710.1"/>
    <property type="gene ID" value="OGLUM03G36710"/>
</dbReference>
<comment type="pathway">
    <text evidence="2">Protein modification; protein ubiquitination.</text>
</comment>
<dbReference type="InterPro" id="IPR034090">
    <property type="entry name" value="BPM_C"/>
</dbReference>
<dbReference type="Pfam" id="PF24570">
    <property type="entry name" value="BACK_BPM_SPOP"/>
    <property type="match status" value="1"/>
</dbReference>
<dbReference type="PANTHER" id="PTHR26379:SF291">
    <property type="entry name" value="BTB_POZ DOMAIN CONTAINING PROTEIN, EXPRESSED"/>
    <property type="match status" value="1"/>
</dbReference>
<sequence>MEDEGAGGGGIGGDASPVHVGSATEAGVGRDIVPSPTSSRSVMQTVNGSHMFVIQGYSLAKGMGIGKYIASETFTVGGCQWAIYFYPDGKNPEDNSAYISVFIALISDGIDVRVLFELKLLDQSGKAKHKGHSQFDRSLESSPYTLKNRGSMWGYKRFFRRTALETSDFLKDDCLKINCTVGVVEGVDVICNVAGEKFHAHQLVLAARSSFFRSELFEHESDEEKNEVDTSNEIKEIVIDDMEPKVFKAVLHFMYRDNLVGDDELSASSSDCSIFDTLAGKLLAAADRYELPRLRLLCESYLCKHISVNSVATTLALADRHHAMELKSVCLKFAAENLSAVIRTDGFDYLKDNCPALQSEILRTVAGCEEECSSGGKSQSVWGQLSDGGDTSGRRVRPRV</sequence>
<evidence type="ECO:0000259" key="6">
    <source>
        <dbReference type="PROSITE" id="PS50144"/>
    </source>
</evidence>
<dbReference type="PANTHER" id="PTHR26379">
    <property type="entry name" value="BTB/POZ AND MATH DOMAIN-CONTAINING PROTEIN 1"/>
    <property type="match status" value="1"/>
</dbReference>
<dbReference type="FunFam" id="1.25.40.420:FF:000023">
    <property type="entry name" value="BTB-POZ and math domain 1"/>
    <property type="match status" value="1"/>
</dbReference>
<dbReference type="SMART" id="SM00061">
    <property type="entry name" value="MATH"/>
    <property type="match status" value="1"/>
</dbReference>
<evidence type="ECO:0000256" key="2">
    <source>
        <dbReference type="ARBA" id="ARBA00004906"/>
    </source>
</evidence>
<dbReference type="Pfam" id="PF22486">
    <property type="entry name" value="MATH_2"/>
    <property type="match status" value="1"/>
</dbReference>
<dbReference type="InterPro" id="IPR002083">
    <property type="entry name" value="MATH/TRAF_dom"/>
</dbReference>
<dbReference type="EnsemblPlants" id="OGLUM03G36710.1">
    <property type="protein sequence ID" value="OGLUM03G36710.1"/>
    <property type="gene ID" value="OGLUM03G36710"/>
</dbReference>
<feature type="domain" description="BTB" evidence="5">
    <location>
        <begin position="187"/>
        <end position="263"/>
    </location>
</feature>
<accession>A0A0D9ZE93</accession>
<dbReference type="GO" id="GO:0071472">
    <property type="term" value="P:cellular response to salt stress"/>
    <property type="evidence" value="ECO:0007669"/>
    <property type="project" value="UniProtKB-ARBA"/>
</dbReference>
<dbReference type="SMART" id="SM00225">
    <property type="entry name" value="BTB"/>
    <property type="match status" value="1"/>
</dbReference>
<dbReference type="InterPro" id="IPR056423">
    <property type="entry name" value="BACK_BPM_SPOP"/>
</dbReference>
<dbReference type="SUPFAM" id="SSF54695">
    <property type="entry name" value="POZ domain"/>
    <property type="match status" value="1"/>
</dbReference>
<proteinExistence type="inferred from homology"/>
<evidence type="ECO:0000313" key="8">
    <source>
        <dbReference type="Proteomes" id="UP000026961"/>
    </source>
</evidence>